<feature type="transmembrane region" description="Helical" evidence="1">
    <location>
        <begin position="148"/>
        <end position="168"/>
    </location>
</feature>
<evidence type="ECO:0000313" key="2">
    <source>
        <dbReference type="EMBL" id="KAK2625056.1"/>
    </source>
</evidence>
<proteinExistence type="predicted"/>
<dbReference type="EMBL" id="JAUBYV010000008">
    <property type="protein sequence ID" value="KAK2625056.1"/>
    <property type="molecule type" value="Genomic_DNA"/>
</dbReference>
<keyword evidence="1" id="KW-0472">Membrane</keyword>
<name>A0AAD9SWI6_9HELO</name>
<accession>A0AAD9SWI6</accession>
<keyword evidence="1" id="KW-0812">Transmembrane</keyword>
<comment type="caution">
    <text evidence="2">The sequence shown here is derived from an EMBL/GenBank/DDBJ whole genome shotgun (WGS) entry which is preliminary data.</text>
</comment>
<protein>
    <submittedName>
        <fullName evidence="2">Uncharacterized protein</fullName>
    </submittedName>
</protein>
<sequence length="241" mass="26632">MVAFSNKTADSARNAYSETNLGSEGEEQATMTRTSVYSLAFVAFIGATAMTFSAIFIPDWVTWSVESPSGGHYTKTIGLHRSCLSTANTCVHFPQREDCSGSDRYFCSMWRSVGFLMSFAAILELATIITYILIIGGGKQKREKGWKLLAFMLMLVGIVQCAGMAIVVCCHCKFSKNPLTRKAYLFDNDDRFFIGWKLDKSWILCTVSWSIAVLSAALISFSAFVFPSEGGYELIPSERLG</sequence>
<feature type="transmembrane region" description="Helical" evidence="1">
    <location>
        <begin position="36"/>
        <end position="57"/>
    </location>
</feature>
<reference evidence="2" key="1">
    <citation type="submission" date="2023-06" db="EMBL/GenBank/DDBJ databases">
        <title>Draft genome of Marssonina rosae.</title>
        <authorList>
            <person name="Cheng Q."/>
        </authorList>
    </citation>
    <scope>NUCLEOTIDE SEQUENCE</scope>
    <source>
        <strain evidence="2">R4</strain>
    </source>
</reference>
<organism evidence="2 3">
    <name type="scientific">Diplocarpon rosae</name>
    <dbReference type="NCBI Taxonomy" id="946125"/>
    <lineage>
        <taxon>Eukaryota</taxon>
        <taxon>Fungi</taxon>
        <taxon>Dikarya</taxon>
        <taxon>Ascomycota</taxon>
        <taxon>Pezizomycotina</taxon>
        <taxon>Leotiomycetes</taxon>
        <taxon>Helotiales</taxon>
        <taxon>Drepanopezizaceae</taxon>
        <taxon>Diplocarpon</taxon>
    </lineage>
</organism>
<dbReference type="AlphaFoldDB" id="A0AAD9SWI6"/>
<keyword evidence="3" id="KW-1185">Reference proteome</keyword>
<evidence type="ECO:0000313" key="3">
    <source>
        <dbReference type="Proteomes" id="UP001285354"/>
    </source>
</evidence>
<gene>
    <name evidence="2" type="ORF">QTJ16_005425</name>
</gene>
<dbReference type="Proteomes" id="UP001285354">
    <property type="component" value="Unassembled WGS sequence"/>
</dbReference>
<feature type="transmembrane region" description="Helical" evidence="1">
    <location>
        <begin position="113"/>
        <end position="136"/>
    </location>
</feature>
<evidence type="ECO:0000256" key="1">
    <source>
        <dbReference type="SAM" id="Phobius"/>
    </source>
</evidence>
<feature type="transmembrane region" description="Helical" evidence="1">
    <location>
        <begin position="201"/>
        <end position="226"/>
    </location>
</feature>
<keyword evidence="1" id="KW-1133">Transmembrane helix</keyword>